<dbReference type="Proteomes" id="UP001524473">
    <property type="component" value="Unassembled WGS sequence"/>
</dbReference>
<sequence>MKYRLFASSYTGGKPGDGIYALEFDGERLRCRDVCAELVNPSYIQPDGDRLFAVEETENGAAMAVFETEKGLALQARYETPGSGMCHVTRCGACLYGSSYAGGSITGIRWENGELCSFRQHEGQGPNAQRQEGPHAHSAQPSPDGQHLFVADLGTDRLYQYDIASGGELFPHEAQPWIQVPPGRGPRHFAFHPNGRWLYLVAELENSLLVYSYEPHESVLRPAGEYSLRGGNCPPEALAADVHLTGTGDFLYASVRGSDRIFGFQVKGDGGELEPAGNWPSFGRGPRSFDLSPDGRFLAIANQDSGSLALCSRNAASGAVDRLVAELSLPQVCCVKWEPSAGA</sequence>
<dbReference type="InterPro" id="IPR050282">
    <property type="entry name" value="Cycloisomerase_2"/>
</dbReference>
<dbReference type="PANTHER" id="PTHR30344:SF1">
    <property type="entry name" value="6-PHOSPHOGLUCONOLACTONASE"/>
    <property type="match status" value="1"/>
</dbReference>
<dbReference type="RefSeq" id="WP_256191495.1">
    <property type="nucleotide sequence ID" value="NZ_JANFZG010000004.1"/>
</dbReference>
<name>A0ABT1RVI6_9FIRM</name>
<protein>
    <submittedName>
        <fullName evidence="3">Lactonase family protein</fullName>
    </submittedName>
</protein>
<dbReference type="InterPro" id="IPR011045">
    <property type="entry name" value="N2O_reductase_N"/>
</dbReference>
<dbReference type="PANTHER" id="PTHR30344">
    <property type="entry name" value="6-PHOSPHOGLUCONOLACTONASE-RELATED"/>
    <property type="match status" value="1"/>
</dbReference>
<keyword evidence="4" id="KW-1185">Reference proteome</keyword>
<dbReference type="InterPro" id="IPR019405">
    <property type="entry name" value="Lactonase_7-beta_prop"/>
</dbReference>
<dbReference type="EMBL" id="JANFZH010000003">
    <property type="protein sequence ID" value="MCQ4838689.1"/>
    <property type="molecule type" value="Genomic_DNA"/>
</dbReference>
<gene>
    <name evidence="3" type="ORF">NE695_02025</name>
</gene>
<reference evidence="3 4" key="1">
    <citation type="submission" date="2022-06" db="EMBL/GenBank/DDBJ databases">
        <title>Isolation of gut microbiota from human fecal samples.</title>
        <authorList>
            <person name="Pamer E.G."/>
            <person name="Barat B."/>
            <person name="Waligurski E."/>
            <person name="Medina S."/>
            <person name="Paddock L."/>
            <person name="Mostad J."/>
        </authorList>
    </citation>
    <scope>NUCLEOTIDE SEQUENCE [LARGE SCALE GENOMIC DNA]</scope>
    <source>
        <strain evidence="3 4">DFI.9.73</strain>
    </source>
</reference>
<evidence type="ECO:0000256" key="2">
    <source>
        <dbReference type="SAM" id="MobiDB-lite"/>
    </source>
</evidence>
<dbReference type="Gene3D" id="2.130.10.10">
    <property type="entry name" value="YVTN repeat-like/Quinoprotein amine dehydrogenase"/>
    <property type="match status" value="1"/>
</dbReference>
<accession>A0ABT1RVI6</accession>
<dbReference type="InterPro" id="IPR015943">
    <property type="entry name" value="WD40/YVTN_repeat-like_dom_sf"/>
</dbReference>
<comment type="similarity">
    <text evidence="1">Belongs to the cycloisomerase 2 family.</text>
</comment>
<evidence type="ECO:0000313" key="4">
    <source>
        <dbReference type="Proteomes" id="UP001524473"/>
    </source>
</evidence>
<evidence type="ECO:0000313" key="3">
    <source>
        <dbReference type="EMBL" id="MCQ4838689.1"/>
    </source>
</evidence>
<feature type="region of interest" description="Disordered" evidence="2">
    <location>
        <begin position="119"/>
        <end position="147"/>
    </location>
</feature>
<dbReference type="SUPFAM" id="SSF50974">
    <property type="entry name" value="Nitrous oxide reductase, N-terminal domain"/>
    <property type="match status" value="1"/>
</dbReference>
<organism evidence="3 4">
    <name type="scientific">Neglectibacter timonensis</name>
    <dbReference type="NCBI Taxonomy" id="1776382"/>
    <lineage>
        <taxon>Bacteria</taxon>
        <taxon>Bacillati</taxon>
        <taxon>Bacillota</taxon>
        <taxon>Clostridia</taxon>
        <taxon>Eubacteriales</taxon>
        <taxon>Oscillospiraceae</taxon>
        <taxon>Neglectibacter</taxon>
    </lineage>
</organism>
<comment type="caution">
    <text evidence="3">The sequence shown here is derived from an EMBL/GenBank/DDBJ whole genome shotgun (WGS) entry which is preliminary data.</text>
</comment>
<evidence type="ECO:0000256" key="1">
    <source>
        <dbReference type="ARBA" id="ARBA00005564"/>
    </source>
</evidence>
<dbReference type="Pfam" id="PF10282">
    <property type="entry name" value="Lactonase"/>
    <property type="match status" value="1"/>
</dbReference>
<proteinExistence type="inferred from homology"/>